<accession>A0A382SDE3</accession>
<protein>
    <submittedName>
        <fullName evidence="1">Uncharacterized protein</fullName>
    </submittedName>
</protein>
<reference evidence="1" key="1">
    <citation type="submission" date="2018-05" db="EMBL/GenBank/DDBJ databases">
        <authorList>
            <person name="Lanie J.A."/>
            <person name="Ng W.-L."/>
            <person name="Kazmierczak K.M."/>
            <person name="Andrzejewski T.M."/>
            <person name="Davidsen T.M."/>
            <person name="Wayne K.J."/>
            <person name="Tettelin H."/>
            <person name="Glass J.I."/>
            <person name="Rusch D."/>
            <person name="Podicherti R."/>
            <person name="Tsui H.-C.T."/>
            <person name="Winkler M.E."/>
        </authorList>
    </citation>
    <scope>NUCLEOTIDE SEQUENCE</scope>
</reference>
<proteinExistence type="predicted"/>
<dbReference type="AlphaFoldDB" id="A0A382SDE3"/>
<evidence type="ECO:0000313" key="1">
    <source>
        <dbReference type="EMBL" id="SVD07924.1"/>
    </source>
</evidence>
<name>A0A382SDE3_9ZZZZ</name>
<dbReference type="EMBL" id="UINC01128275">
    <property type="protein sequence ID" value="SVD07924.1"/>
    <property type="molecule type" value="Genomic_DNA"/>
</dbReference>
<feature type="non-terminal residue" evidence="1">
    <location>
        <position position="1"/>
    </location>
</feature>
<sequence>VEEDAHHLEIVRPPVNPGSGYHVSCCYESIHGLFFDREISDNHLGVIHP</sequence>
<gene>
    <name evidence="1" type="ORF">METZ01_LOCUS360778</name>
</gene>
<organism evidence="1">
    <name type="scientific">marine metagenome</name>
    <dbReference type="NCBI Taxonomy" id="408172"/>
    <lineage>
        <taxon>unclassified sequences</taxon>
        <taxon>metagenomes</taxon>
        <taxon>ecological metagenomes</taxon>
    </lineage>
</organism>